<keyword evidence="2" id="KW-0472">Membrane</keyword>
<feature type="transmembrane region" description="Helical" evidence="2">
    <location>
        <begin position="181"/>
        <end position="203"/>
    </location>
</feature>
<dbReference type="PANTHER" id="PTHR23542:SF1">
    <property type="entry name" value="MAJOR FACILITATOR SUPERFAMILY (MFS) PROFILE DOMAIN-CONTAINING PROTEIN"/>
    <property type="match status" value="1"/>
</dbReference>
<reference evidence="3 4" key="1">
    <citation type="submission" date="2016-10" db="EMBL/GenBank/DDBJ databases">
        <authorList>
            <person name="de Groot N.N."/>
        </authorList>
    </citation>
    <scope>NUCLEOTIDE SEQUENCE [LARGE SCALE GENOMIC DNA]</scope>
    <source>
        <strain evidence="3 4">CGMCC 4.2022</strain>
    </source>
</reference>
<sequence length="427" mass="42515">MAGATDRTGRTEGAGGYGELLRTRHAARLLGGTLLGRLPNAMAALAIVLFLRAHGAGYGLAGTLSALYGLAVALGQPLLGRAVDRRGQPRVMAAAALLAAAGFALLAVNGPRPVPIAVAAVLLAGLATPPLEGGLRALWPAVLAREEQVQKAYALDAAAQEVLFTLGPLLVTAAVAAASEAAAVVLTGLLGVAGTLVVVTSAPSRRWRAEEREAHWLGALRSRGLAVLLAACFCVGVALGAFSLAAVAYGDAHGGAGAASYVLAANGAGALLGGLGYGARTWSGLPERRLRLLAVGLAACYPPLLLAPALGWMLPLAALSGLFLAPTLACGFLVVDRHAPAGTVTEAFSWVVTAVGVGSALGTAVAGAAAQDGGGTGGFAVCAAGGALALLVLLCTARILTAPHPETETEKDPSRAPQPRFSTSPEA</sequence>
<accession>A0A1H0LDB3</accession>
<protein>
    <submittedName>
        <fullName evidence="3">Predicted arabinose efflux permease, MFS family</fullName>
    </submittedName>
</protein>
<dbReference type="EMBL" id="FNIE01000011">
    <property type="protein sequence ID" value="SDO66036.1"/>
    <property type="molecule type" value="Genomic_DNA"/>
</dbReference>
<keyword evidence="2" id="KW-0812">Transmembrane</keyword>
<keyword evidence="2" id="KW-1133">Transmembrane helix</keyword>
<evidence type="ECO:0000313" key="4">
    <source>
        <dbReference type="Proteomes" id="UP000199341"/>
    </source>
</evidence>
<proteinExistence type="predicted"/>
<feature type="transmembrane region" description="Helical" evidence="2">
    <location>
        <begin position="316"/>
        <end position="335"/>
    </location>
</feature>
<feature type="transmembrane region" description="Helical" evidence="2">
    <location>
        <begin position="224"/>
        <end position="246"/>
    </location>
</feature>
<feature type="transmembrane region" description="Helical" evidence="2">
    <location>
        <begin position="347"/>
        <end position="370"/>
    </location>
</feature>
<dbReference type="STRING" id="310781.SAMN05216259_111168"/>
<dbReference type="CDD" id="cd06174">
    <property type="entry name" value="MFS"/>
    <property type="match status" value="1"/>
</dbReference>
<feature type="transmembrane region" description="Helical" evidence="2">
    <location>
        <begin position="376"/>
        <end position="395"/>
    </location>
</feature>
<dbReference type="Gene3D" id="1.20.1250.20">
    <property type="entry name" value="MFS general substrate transporter like domains"/>
    <property type="match status" value="1"/>
</dbReference>
<name>A0A1H0LDB3_9ACTN</name>
<dbReference type="Pfam" id="PF07690">
    <property type="entry name" value="MFS_1"/>
    <property type="match status" value="1"/>
</dbReference>
<dbReference type="Proteomes" id="UP000199341">
    <property type="component" value="Unassembled WGS sequence"/>
</dbReference>
<evidence type="ECO:0000256" key="1">
    <source>
        <dbReference type="SAM" id="MobiDB-lite"/>
    </source>
</evidence>
<organism evidence="3 4">
    <name type="scientific">Actinacidiphila guanduensis</name>
    <dbReference type="NCBI Taxonomy" id="310781"/>
    <lineage>
        <taxon>Bacteria</taxon>
        <taxon>Bacillati</taxon>
        <taxon>Actinomycetota</taxon>
        <taxon>Actinomycetes</taxon>
        <taxon>Kitasatosporales</taxon>
        <taxon>Streptomycetaceae</taxon>
        <taxon>Actinacidiphila</taxon>
    </lineage>
</organism>
<dbReference type="GO" id="GO:0022857">
    <property type="term" value="F:transmembrane transporter activity"/>
    <property type="evidence" value="ECO:0007669"/>
    <property type="project" value="InterPro"/>
</dbReference>
<feature type="transmembrane region" description="Helical" evidence="2">
    <location>
        <begin position="29"/>
        <end position="51"/>
    </location>
</feature>
<feature type="transmembrane region" description="Helical" evidence="2">
    <location>
        <begin position="290"/>
        <end position="310"/>
    </location>
</feature>
<feature type="transmembrane region" description="Helical" evidence="2">
    <location>
        <begin position="258"/>
        <end position="278"/>
    </location>
</feature>
<feature type="transmembrane region" description="Helical" evidence="2">
    <location>
        <begin position="152"/>
        <end position="175"/>
    </location>
</feature>
<feature type="transmembrane region" description="Helical" evidence="2">
    <location>
        <begin position="91"/>
        <end position="108"/>
    </location>
</feature>
<dbReference type="SUPFAM" id="SSF103473">
    <property type="entry name" value="MFS general substrate transporter"/>
    <property type="match status" value="1"/>
</dbReference>
<dbReference type="AlphaFoldDB" id="A0A1H0LDB3"/>
<dbReference type="PANTHER" id="PTHR23542">
    <property type="match status" value="1"/>
</dbReference>
<evidence type="ECO:0000256" key="2">
    <source>
        <dbReference type="SAM" id="Phobius"/>
    </source>
</evidence>
<feature type="transmembrane region" description="Helical" evidence="2">
    <location>
        <begin position="114"/>
        <end position="131"/>
    </location>
</feature>
<gene>
    <name evidence="3" type="ORF">SAMN05216259_111168</name>
</gene>
<dbReference type="InterPro" id="IPR036259">
    <property type="entry name" value="MFS_trans_sf"/>
</dbReference>
<dbReference type="InterPro" id="IPR011701">
    <property type="entry name" value="MFS"/>
</dbReference>
<feature type="transmembrane region" description="Helical" evidence="2">
    <location>
        <begin position="57"/>
        <end position="79"/>
    </location>
</feature>
<keyword evidence="4" id="KW-1185">Reference proteome</keyword>
<feature type="compositionally biased region" description="Basic and acidic residues" evidence="1">
    <location>
        <begin position="405"/>
        <end position="414"/>
    </location>
</feature>
<feature type="region of interest" description="Disordered" evidence="1">
    <location>
        <begin position="404"/>
        <end position="427"/>
    </location>
</feature>
<evidence type="ECO:0000313" key="3">
    <source>
        <dbReference type="EMBL" id="SDO66036.1"/>
    </source>
</evidence>
<dbReference type="RefSeq" id="WP_245771628.1">
    <property type="nucleotide sequence ID" value="NZ_FNIE01000011.1"/>
</dbReference>